<evidence type="ECO:0000256" key="6">
    <source>
        <dbReference type="ARBA" id="ARBA00022777"/>
    </source>
</evidence>
<accession>A0A844FGC3</accession>
<dbReference type="PANTHER" id="PTHR45008">
    <property type="entry name" value="PTS SYSTEM GLUCOSE-SPECIFIC EIIA COMPONENT"/>
    <property type="match status" value="1"/>
</dbReference>
<dbReference type="FunFam" id="2.70.70.10:FF:000001">
    <property type="entry name" value="PTS system glucose-specific IIA component"/>
    <property type="match status" value="1"/>
</dbReference>
<evidence type="ECO:0000256" key="3">
    <source>
        <dbReference type="ARBA" id="ARBA00022597"/>
    </source>
</evidence>
<dbReference type="PANTHER" id="PTHR45008:SF1">
    <property type="entry name" value="PTS SYSTEM GLUCOSE-SPECIFIC EIIA COMPONENT"/>
    <property type="match status" value="1"/>
</dbReference>
<dbReference type="Gene3D" id="2.70.70.10">
    <property type="entry name" value="Glucose Permease (Domain IIA)"/>
    <property type="match status" value="1"/>
</dbReference>
<keyword evidence="5" id="KW-0598">Phosphotransferase system</keyword>
<keyword evidence="6" id="KW-0418">Kinase</keyword>
<dbReference type="Proteomes" id="UP000462760">
    <property type="component" value="Unassembled WGS sequence"/>
</dbReference>
<dbReference type="GO" id="GO:0005737">
    <property type="term" value="C:cytoplasm"/>
    <property type="evidence" value="ECO:0007669"/>
    <property type="project" value="UniProtKB-SubCell"/>
</dbReference>
<dbReference type="NCBIfam" id="TIGR00830">
    <property type="entry name" value="PTBA"/>
    <property type="match status" value="1"/>
</dbReference>
<feature type="domain" description="PTS EIIA type-1" evidence="7">
    <location>
        <begin position="29"/>
        <end position="133"/>
    </location>
</feature>
<dbReference type="PROSITE" id="PS00371">
    <property type="entry name" value="PTS_EIIA_TYPE_1_HIS"/>
    <property type="match status" value="1"/>
</dbReference>
<organism evidence="8 9">
    <name type="scientific">Anaerosalibacter bizertensis</name>
    <dbReference type="NCBI Taxonomy" id="932217"/>
    <lineage>
        <taxon>Bacteria</taxon>
        <taxon>Bacillati</taxon>
        <taxon>Bacillota</taxon>
        <taxon>Tissierellia</taxon>
        <taxon>Tissierellales</taxon>
        <taxon>Sporanaerobacteraceae</taxon>
        <taxon>Anaerosalibacter</taxon>
    </lineage>
</organism>
<keyword evidence="2" id="KW-0813">Transport</keyword>
<protein>
    <submittedName>
        <fullName evidence="8">PTS glucose transporter subunit IIA</fullName>
    </submittedName>
</protein>
<name>A0A844FGC3_9FIRM</name>
<dbReference type="EMBL" id="VULR01000005">
    <property type="protein sequence ID" value="MSS43010.1"/>
    <property type="molecule type" value="Genomic_DNA"/>
</dbReference>
<evidence type="ECO:0000256" key="4">
    <source>
        <dbReference type="ARBA" id="ARBA00022679"/>
    </source>
</evidence>
<proteinExistence type="predicted"/>
<dbReference type="OrthoDB" id="92465at2"/>
<evidence type="ECO:0000313" key="8">
    <source>
        <dbReference type="EMBL" id="MSS43010.1"/>
    </source>
</evidence>
<evidence type="ECO:0000313" key="9">
    <source>
        <dbReference type="Proteomes" id="UP000462760"/>
    </source>
</evidence>
<sequence>MLNFFKKKRTEKIIAPMTGEIVPIENVPDKVFSEKMLGDGVAIDPAEGVVVSPVDGEIVSIFPTNHAVGLKTKDGLEILIHIGLDTVELKGKGFKGYVEQNDKVKKGDLLVEFDIDYVKGEGKSPITPVVITNGDELKDIIKNSGKVEKGEDEIISLIYE</sequence>
<reference evidence="8 9" key="1">
    <citation type="submission" date="2019-08" db="EMBL/GenBank/DDBJ databases">
        <title>In-depth cultivation of the pig gut microbiome towards novel bacterial diversity and tailored functional studies.</title>
        <authorList>
            <person name="Wylensek D."/>
            <person name="Hitch T.C.A."/>
            <person name="Clavel T."/>
        </authorList>
    </citation>
    <scope>NUCLEOTIDE SEQUENCE [LARGE SCALE GENOMIC DNA]</scope>
    <source>
        <strain evidence="8 9">Med78-601-WT-4W-RMD-3</strain>
    </source>
</reference>
<evidence type="ECO:0000256" key="2">
    <source>
        <dbReference type="ARBA" id="ARBA00022448"/>
    </source>
</evidence>
<comment type="caution">
    <text evidence="8">The sequence shown here is derived from an EMBL/GenBank/DDBJ whole genome shotgun (WGS) entry which is preliminary data.</text>
</comment>
<dbReference type="InterPro" id="IPR050890">
    <property type="entry name" value="PTS_EIIA_component"/>
</dbReference>
<evidence type="ECO:0000256" key="5">
    <source>
        <dbReference type="ARBA" id="ARBA00022683"/>
    </source>
</evidence>
<comment type="subcellular location">
    <subcellularLocation>
        <location evidence="1">Cytoplasm</location>
    </subcellularLocation>
</comment>
<gene>
    <name evidence="8" type="ORF">FYJ27_04580</name>
</gene>
<dbReference type="GO" id="GO:0009401">
    <property type="term" value="P:phosphoenolpyruvate-dependent sugar phosphotransferase system"/>
    <property type="evidence" value="ECO:0007669"/>
    <property type="project" value="UniProtKB-KW"/>
</dbReference>
<keyword evidence="3 8" id="KW-0762">Sugar transport</keyword>
<dbReference type="RefSeq" id="WP_154483693.1">
    <property type="nucleotide sequence ID" value="NZ_VULR01000005.1"/>
</dbReference>
<dbReference type="AlphaFoldDB" id="A0A844FGC3"/>
<evidence type="ECO:0000259" key="7">
    <source>
        <dbReference type="PROSITE" id="PS51093"/>
    </source>
</evidence>
<dbReference type="PROSITE" id="PS51093">
    <property type="entry name" value="PTS_EIIA_TYPE_1"/>
    <property type="match status" value="1"/>
</dbReference>
<evidence type="ECO:0000256" key="1">
    <source>
        <dbReference type="ARBA" id="ARBA00004496"/>
    </source>
</evidence>
<dbReference type="GO" id="GO:0016301">
    <property type="term" value="F:kinase activity"/>
    <property type="evidence" value="ECO:0007669"/>
    <property type="project" value="UniProtKB-KW"/>
</dbReference>
<dbReference type="Pfam" id="PF00358">
    <property type="entry name" value="PTS_EIIA_1"/>
    <property type="match status" value="1"/>
</dbReference>
<keyword evidence="4" id="KW-0808">Transferase</keyword>
<dbReference type="InterPro" id="IPR011055">
    <property type="entry name" value="Dup_hybrid_motif"/>
</dbReference>
<dbReference type="SUPFAM" id="SSF51261">
    <property type="entry name" value="Duplicated hybrid motif"/>
    <property type="match status" value="1"/>
</dbReference>
<dbReference type="InterPro" id="IPR001127">
    <property type="entry name" value="PTS_EIIA_1_perm"/>
</dbReference>